<dbReference type="PANTHER" id="PTHR10799">
    <property type="entry name" value="SNF2/RAD54 HELICASE FAMILY"/>
    <property type="match status" value="1"/>
</dbReference>
<dbReference type="SMART" id="SM00490">
    <property type="entry name" value="HELICc"/>
    <property type="match status" value="1"/>
</dbReference>
<evidence type="ECO:0000313" key="11">
    <source>
        <dbReference type="Proteomes" id="UP000756132"/>
    </source>
</evidence>
<dbReference type="OrthoDB" id="448448at2759"/>
<feature type="region of interest" description="Disordered" evidence="7">
    <location>
        <begin position="796"/>
        <end position="825"/>
    </location>
</feature>
<dbReference type="EMBL" id="CP090170">
    <property type="protein sequence ID" value="UJO21113.1"/>
    <property type="molecule type" value="Genomic_DNA"/>
</dbReference>
<keyword evidence="4" id="KW-0378">Hydrolase</keyword>
<reference evidence="10" key="2">
    <citation type="journal article" date="2022" name="Microb. Genom.">
        <title>A chromosome-scale genome assembly of the tomato pathogen Cladosporium fulvum reveals a compartmentalized genome architecture and the presence of a dispensable chromosome.</title>
        <authorList>
            <person name="Zaccaron A.Z."/>
            <person name="Chen L.H."/>
            <person name="Samaras A."/>
            <person name="Stergiopoulos I."/>
        </authorList>
    </citation>
    <scope>NUCLEOTIDE SEQUENCE</scope>
    <source>
        <strain evidence="10">Race5_Kim</strain>
    </source>
</reference>
<gene>
    <name evidence="10" type="ORF">CLAFUR5_10985</name>
</gene>
<dbReference type="RefSeq" id="XP_047765479.1">
    <property type="nucleotide sequence ID" value="XM_047910133.1"/>
</dbReference>
<dbReference type="SMART" id="SM00487">
    <property type="entry name" value="DEXDc"/>
    <property type="match status" value="1"/>
</dbReference>
<dbReference type="GO" id="GO:0016787">
    <property type="term" value="F:hydrolase activity"/>
    <property type="evidence" value="ECO:0007669"/>
    <property type="project" value="UniProtKB-KW"/>
</dbReference>
<keyword evidence="2" id="KW-0547">Nucleotide-binding</keyword>
<feature type="region of interest" description="Disordered" evidence="7">
    <location>
        <begin position="1112"/>
        <end position="1254"/>
    </location>
</feature>
<dbReference type="InterPro" id="IPR027417">
    <property type="entry name" value="P-loop_NTPase"/>
</dbReference>
<dbReference type="InterPro" id="IPR038718">
    <property type="entry name" value="SNF2-like_sf"/>
</dbReference>
<dbReference type="CDD" id="cd18793">
    <property type="entry name" value="SF2_C_SNF"/>
    <property type="match status" value="1"/>
</dbReference>
<dbReference type="InterPro" id="IPR001650">
    <property type="entry name" value="Helicase_C-like"/>
</dbReference>
<keyword evidence="1" id="KW-0479">Metal-binding</keyword>
<feature type="domain" description="Helicase ATP-binding" evidence="8">
    <location>
        <begin position="262"/>
        <end position="442"/>
    </location>
</feature>
<organism evidence="10 11">
    <name type="scientific">Passalora fulva</name>
    <name type="common">Tomato leaf mold</name>
    <name type="synonym">Cladosporium fulvum</name>
    <dbReference type="NCBI Taxonomy" id="5499"/>
    <lineage>
        <taxon>Eukaryota</taxon>
        <taxon>Fungi</taxon>
        <taxon>Dikarya</taxon>
        <taxon>Ascomycota</taxon>
        <taxon>Pezizomycotina</taxon>
        <taxon>Dothideomycetes</taxon>
        <taxon>Dothideomycetidae</taxon>
        <taxon>Mycosphaerellales</taxon>
        <taxon>Mycosphaerellaceae</taxon>
        <taxon>Fulvia</taxon>
    </lineage>
</organism>
<dbReference type="InterPro" id="IPR014001">
    <property type="entry name" value="Helicase_ATP-bd"/>
</dbReference>
<dbReference type="GO" id="GO:0005524">
    <property type="term" value="F:ATP binding"/>
    <property type="evidence" value="ECO:0007669"/>
    <property type="project" value="InterPro"/>
</dbReference>
<dbReference type="InterPro" id="IPR011011">
    <property type="entry name" value="Znf_FYVE_PHD"/>
</dbReference>
<accession>A0A9Q8USS8</accession>
<feature type="compositionally biased region" description="Polar residues" evidence="7">
    <location>
        <begin position="1229"/>
        <end position="1246"/>
    </location>
</feature>
<evidence type="ECO:0000256" key="2">
    <source>
        <dbReference type="ARBA" id="ARBA00022741"/>
    </source>
</evidence>
<protein>
    <submittedName>
        <fullName evidence="10">ISWI chromatin-remodeling complex ATPase CHR11</fullName>
    </submittedName>
</protein>
<dbReference type="Gene3D" id="3.40.50.10810">
    <property type="entry name" value="Tandem AAA-ATPase domain"/>
    <property type="match status" value="1"/>
</dbReference>
<dbReference type="AlphaFoldDB" id="A0A9Q8USS8"/>
<reference evidence="10" key="1">
    <citation type="submission" date="2021-12" db="EMBL/GenBank/DDBJ databases">
        <authorList>
            <person name="Zaccaron A."/>
            <person name="Stergiopoulos I."/>
        </authorList>
    </citation>
    <scope>NUCLEOTIDE SEQUENCE</scope>
    <source>
        <strain evidence="10">Race5_Kim</strain>
    </source>
</reference>
<evidence type="ECO:0000256" key="4">
    <source>
        <dbReference type="ARBA" id="ARBA00022801"/>
    </source>
</evidence>
<dbReference type="GO" id="GO:0008270">
    <property type="term" value="F:zinc ion binding"/>
    <property type="evidence" value="ECO:0007669"/>
    <property type="project" value="UniProtKB-KW"/>
</dbReference>
<dbReference type="SUPFAM" id="SSF52540">
    <property type="entry name" value="P-loop containing nucleoside triphosphate hydrolases"/>
    <property type="match status" value="2"/>
</dbReference>
<feature type="compositionally biased region" description="Acidic residues" evidence="7">
    <location>
        <begin position="96"/>
        <end position="111"/>
    </location>
</feature>
<dbReference type="InterPro" id="IPR013083">
    <property type="entry name" value="Znf_RING/FYVE/PHD"/>
</dbReference>
<evidence type="ECO:0000313" key="10">
    <source>
        <dbReference type="EMBL" id="UJO21113.1"/>
    </source>
</evidence>
<dbReference type="GeneID" id="71990863"/>
<dbReference type="SUPFAM" id="SSF57903">
    <property type="entry name" value="FYVE/PHD zinc finger"/>
    <property type="match status" value="1"/>
</dbReference>
<dbReference type="Pfam" id="PF00176">
    <property type="entry name" value="SNF2-rel_dom"/>
    <property type="match status" value="1"/>
</dbReference>
<feature type="region of interest" description="Disordered" evidence="7">
    <location>
        <begin position="1"/>
        <end position="173"/>
    </location>
</feature>
<keyword evidence="3" id="KW-0863">Zinc-finger</keyword>
<name>A0A9Q8USS8_PASFU</name>
<feature type="domain" description="Helicase C-terminal" evidence="9">
    <location>
        <begin position="641"/>
        <end position="810"/>
    </location>
</feature>
<feature type="compositionally biased region" description="Low complexity" evidence="7">
    <location>
        <begin position="1199"/>
        <end position="1214"/>
    </location>
</feature>
<dbReference type="Proteomes" id="UP000756132">
    <property type="component" value="Chromosome 8"/>
</dbReference>
<proteinExistence type="predicted"/>
<dbReference type="FunFam" id="3.40.50.10810:FF:000114">
    <property type="entry name" value="DNA repair protein rad8"/>
    <property type="match status" value="1"/>
</dbReference>
<evidence type="ECO:0000256" key="7">
    <source>
        <dbReference type="SAM" id="MobiDB-lite"/>
    </source>
</evidence>
<evidence type="ECO:0000256" key="6">
    <source>
        <dbReference type="ARBA" id="ARBA00022840"/>
    </source>
</evidence>
<keyword evidence="5" id="KW-0862">Zinc</keyword>
<dbReference type="Gene3D" id="3.30.40.10">
    <property type="entry name" value="Zinc/RING finger domain, C3HC4 (zinc finger)"/>
    <property type="match status" value="1"/>
</dbReference>
<dbReference type="CDD" id="cd17919">
    <property type="entry name" value="DEXHc_Snf"/>
    <property type="match status" value="1"/>
</dbReference>
<evidence type="ECO:0000256" key="3">
    <source>
        <dbReference type="ARBA" id="ARBA00022771"/>
    </source>
</evidence>
<dbReference type="OMA" id="IDICEDF"/>
<dbReference type="KEGG" id="ffu:CLAFUR5_10985"/>
<sequence length="1254" mass="139524">MYPEEDYDELAPNFSPPNKRRKVVPVVSRAGMEGILASWGATKSPTSVSKMNRVSGGHELRGAKQPVTYQESPPTSPGESDRSSMYDDAPQVAEALSEDEQDESDDEDELTSDTIQVAPRGTLAAPRPRGTRALPARSTRSTVRYARPEKKKTFSKKSKKLLRSDTGPGRPSKVKVETARNRVRDDIAAHTKPKRDAFLLTHEQYFAPLLPENSYLAKLHRARASVADQHAESAPYAVLTKQPDGVEANMKPYQLDGLSFLVHMHENGMSSILGDEMGLGKTLQTLALFQHLSENEPTTGELRPFLVVCPLSVLSSWISEARKWVPGLNVIRFHGPVSERAQIKADCMIQKARFEKGEQPDDRIDIVVTTYDTFRSEDSWFKRSFVWRYCVLDEGHKIKNEKSDVSSSLQGLSAEYRLLLTGTPLQNNLKEMWALLHWLFPEVFTLDTGDRFQKAFDIGRGSVSTSFMNEARRLLELIMLRRMKNSPGVNLGLPPKEEVLLYVPLTPMQRFWYTRLLTKADSGTLDDLFGGAKEKEAQMLQQESNDEELKMLERAGAAVDKTEDVDTTDVWAESRAIMQEAVQHEEAEQTTGAWKKLMNLVMQLRKVCSHPYMLKGAAPLEYEIDNHVKNASGKFIVLDKLLDELVIKQKKKVLIFSGFTSMLDLVGELLALKGTTGYAPPFRYARLDGRTSRAQRNLSIRLFNDKSSDFKVMLLSTRAGGLGINLTSATEAVFLDEDWNPQMTLQAEARAHRIGQTQKVTIYKLCTSGTVEEQMMGRIRKKLYLSAKVTESMRNIHSTQSLDKKRKADSLENESEEAPHLDTASLQSLLRRGAQTLARPEIDVTEMLSWDWETTLEKCKDQPLDALVADESGNAKVDEQEWLSSIEKVETAVFEGKKHMKAIEQKMEETANLSRNDRRLGKNTTVMIDGFAISKESLNCADWEAVPTLAGKDPRLAEPVREKKAKIDHQDFCQTCWDGGELLTCQRCPRSYHRKCLGRDPRTKSFGGSFNCPQHECYDCGAKTTDAGGLIFRCRWCDKGFCEDCLDFDNANLIGDTLPEFVMTGFGKVDQAYYIDCSDCTQGWQENEHTKNEAIKAKARYEAQYAAFFGTGTDDTTPDTLSEVDTPINATPPPTSKSSAKSSTKKARAKTVAPAPQTGRVKAIPGPQTAVPSPQTGRVKAVPGPQTALGKKQRVTLNGPSSSGLSSVPSDIASPAPPSDQKIRLKLNGPSSALPSSTPELASSPRSAKKQRVA</sequence>
<dbReference type="InterPro" id="IPR001965">
    <property type="entry name" value="Znf_PHD"/>
</dbReference>
<dbReference type="SMART" id="SM00249">
    <property type="entry name" value="PHD"/>
    <property type="match status" value="1"/>
</dbReference>
<evidence type="ECO:0000256" key="5">
    <source>
        <dbReference type="ARBA" id="ARBA00022833"/>
    </source>
</evidence>
<evidence type="ECO:0000259" key="8">
    <source>
        <dbReference type="PROSITE" id="PS51192"/>
    </source>
</evidence>
<dbReference type="Gene3D" id="3.40.50.300">
    <property type="entry name" value="P-loop containing nucleotide triphosphate hydrolases"/>
    <property type="match status" value="1"/>
</dbReference>
<evidence type="ECO:0000256" key="1">
    <source>
        <dbReference type="ARBA" id="ARBA00022723"/>
    </source>
</evidence>
<dbReference type="PROSITE" id="PS51192">
    <property type="entry name" value="HELICASE_ATP_BIND_1"/>
    <property type="match status" value="1"/>
</dbReference>
<feature type="compositionally biased region" description="Polar residues" evidence="7">
    <location>
        <begin position="41"/>
        <end position="52"/>
    </location>
</feature>
<dbReference type="InterPro" id="IPR000330">
    <property type="entry name" value="SNF2_N"/>
</dbReference>
<keyword evidence="6" id="KW-0067">ATP-binding</keyword>
<dbReference type="InterPro" id="IPR049730">
    <property type="entry name" value="SNF2/RAD54-like_C"/>
</dbReference>
<dbReference type="PROSITE" id="PS51194">
    <property type="entry name" value="HELICASE_CTER"/>
    <property type="match status" value="1"/>
</dbReference>
<dbReference type="Pfam" id="PF00271">
    <property type="entry name" value="Helicase_C"/>
    <property type="match status" value="1"/>
</dbReference>
<keyword evidence="11" id="KW-1185">Reference proteome</keyword>
<evidence type="ECO:0000259" key="9">
    <source>
        <dbReference type="PROSITE" id="PS51194"/>
    </source>
</evidence>